<dbReference type="EMBL" id="SACO01000004">
    <property type="protein sequence ID" value="RVU05911.1"/>
    <property type="molecule type" value="Genomic_DNA"/>
</dbReference>
<evidence type="ECO:0000256" key="1">
    <source>
        <dbReference type="SAM" id="SignalP"/>
    </source>
</evidence>
<gene>
    <name evidence="2" type="ORF">EOE18_08080</name>
</gene>
<accession>A0A437N7P8</accession>
<proteinExistence type="predicted"/>
<comment type="caution">
    <text evidence="2">The sequence shown here is derived from an EMBL/GenBank/DDBJ whole genome shotgun (WGS) entry which is preliminary data.</text>
</comment>
<protein>
    <submittedName>
        <fullName evidence="2">Class I SAM-dependent methyltransferase</fullName>
    </submittedName>
</protein>
<dbReference type="SUPFAM" id="SSF53335">
    <property type="entry name" value="S-adenosyl-L-methionine-dependent methyltransferases"/>
    <property type="match status" value="1"/>
</dbReference>
<dbReference type="InterPro" id="IPR029063">
    <property type="entry name" value="SAM-dependent_MTases_sf"/>
</dbReference>
<dbReference type="GO" id="GO:0008168">
    <property type="term" value="F:methyltransferase activity"/>
    <property type="evidence" value="ECO:0007669"/>
    <property type="project" value="UniProtKB-KW"/>
</dbReference>
<keyword evidence="1" id="KW-0732">Signal</keyword>
<dbReference type="Gene3D" id="3.40.50.150">
    <property type="entry name" value="Vaccinia Virus protein VP39"/>
    <property type="match status" value="1"/>
</dbReference>
<name>A0A437N7P8_9SPHN</name>
<feature type="chain" id="PRO_5019300891" evidence="1">
    <location>
        <begin position="27"/>
        <end position="248"/>
    </location>
</feature>
<feature type="signal peptide" evidence="1">
    <location>
        <begin position="1"/>
        <end position="26"/>
    </location>
</feature>
<dbReference type="OrthoDB" id="9766840at2"/>
<evidence type="ECO:0000313" key="2">
    <source>
        <dbReference type="EMBL" id="RVU05911.1"/>
    </source>
</evidence>
<sequence length="248" mass="26896">MSIVAKGVKALAYALVASCLAPAAMAQSVPVITPFEPVNPGGVNDRLGEARQLAALIVAQDGPAPKSIADVGSFTGEFLEAFLEQFPQAKGQWTEPVDSNQKVAERRFARFGPRVTYRIGCPGRDITLGCLPADMDVLVSSWVTIHRSAEQLRDFHRHAFAVLPKGGWVVIMDHAGAQGDWARRLKGGREQAVGKGLAMLREGPPVHHPEFVTPTLDMQLAAMREAGFADPRVVWTRLDTVLMLARKP</sequence>
<evidence type="ECO:0000313" key="3">
    <source>
        <dbReference type="Proteomes" id="UP000282837"/>
    </source>
</evidence>
<dbReference type="GO" id="GO:0032259">
    <property type="term" value="P:methylation"/>
    <property type="evidence" value="ECO:0007669"/>
    <property type="project" value="UniProtKB-KW"/>
</dbReference>
<keyword evidence="3" id="KW-1185">Reference proteome</keyword>
<dbReference type="RefSeq" id="WP_127708016.1">
    <property type="nucleotide sequence ID" value="NZ_SACO01000004.1"/>
</dbReference>
<keyword evidence="2" id="KW-0808">Transferase</keyword>
<keyword evidence="2" id="KW-0489">Methyltransferase</keyword>
<dbReference type="Proteomes" id="UP000282837">
    <property type="component" value="Unassembled WGS sequence"/>
</dbReference>
<reference evidence="2 3" key="1">
    <citation type="submission" date="2019-01" db="EMBL/GenBank/DDBJ databases">
        <authorList>
            <person name="Chen W.-M."/>
        </authorList>
    </citation>
    <scope>NUCLEOTIDE SEQUENCE [LARGE SCALE GENOMIC DNA]</scope>
    <source>
        <strain evidence="2 3">FSY-9</strain>
    </source>
</reference>
<organism evidence="2 3">
    <name type="scientific">Novosphingobium umbonatum</name>
    <dbReference type="NCBI Taxonomy" id="1908524"/>
    <lineage>
        <taxon>Bacteria</taxon>
        <taxon>Pseudomonadati</taxon>
        <taxon>Pseudomonadota</taxon>
        <taxon>Alphaproteobacteria</taxon>
        <taxon>Sphingomonadales</taxon>
        <taxon>Sphingomonadaceae</taxon>
        <taxon>Novosphingobium</taxon>
    </lineage>
</organism>
<dbReference type="AlphaFoldDB" id="A0A437N7P8"/>